<evidence type="ECO:0000313" key="4">
    <source>
        <dbReference type="EMBL" id="KAL2348985.1"/>
    </source>
</evidence>
<dbReference type="Gene3D" id="2.60.120.200">
    <property type="match status" value="1"/>
</dbReference>
<feature type="domain" description="Legume lectin" evidence="3">
    <location>
        <begin position="42"/>
        <end position="93"/>
    </location>
</feature>
<sequence length="152" mass="17185">MIGTPVHQARFLTLELTLGLLNQWQLCHGHLKWNRIPVVALAHASLNYNSESKRLSAFVRYSDNRNATVSAVVDLRNVLPEWIMVGFSASTAPTKEPSSSNLHIFGSSTPTLSRTSPFHQRRHLHRLLKQDPQDMAARRFSMRGTNEGAQER</sequence>
<keyword evidence="2" id="KW-0430">Lectin</keyword>
<comment type="similarity">
    <text evidence="1">Belongs to the leguminous lectin family.</text>
</comment>
<evidence type="ECO:0000256" key="1">
    <source>
        <dbReference type="ARBA" id="ARBA00007606"/>
    </source>
</evidence>
<organism evidence="4 5">
    <name type="scientific">Flemingia macrophylla</name>
    <dbReference type="NCBI Taxonomy" id="520843"/>
    <lineage>
        <taxon>Eukaryota</taxon>
        <taxon>Viridiplantae</taxon>
        <taxon>Streptophyta</taxon>
        <taxon>Embryophyta</taxon>
        <taxon>Tracheophyta</taxon>
        <taxon>Spermatophyta</taxon>
        <taxon>Magnoliopsida</taxon>
        <taxon>eudicotyledons</taxon>
        <taxon>Gunneridae</taxon>
        <taxon>Pentapetalae</taxon>
        <taxon>rosids</taxon>
        <taxon>fabids</taxon>
        <taxon>Fabales</taxon>
        <taxon>Fabaceae</taxon>
        <taxon>Papilionoideae</taxon>
        <taxon>50 kb inversion clade</taxon>
        <taxon>NPAAA clade</taxon>
        <taxon>indigoferoid/millettioid clade</taxon>
        <taxon>Phaseoleae</taxon>
        <taxon>Flemingia</taxon>
    </lineage>
</organism>
<evidence type="ECO:0000259" key="3">
    <source>
        <dbReference type="Pfam" id="PF00139"/>
    </source>
</evidence>
<dbReference type="EMBL" id="JBGMDY010000001">
    <property type="protein sequence ID" value="KAL2348985.1"/>
    <property type="molecule type" value="Genomic_DNA"/>
</dbReference>
<dbReference type="AlphaFoldDB" id="A0ABD1NLI2"/>
<dbReference type="GO" id="GO:0030246">
    <property type="term" value="F:carbohydrate binding"/>
    <property type="evidence" value="ECO:0007669"/>
    <property type="project" value="UniProtKB-KW"/>
</dbReference>
<comment type="caution">
    <text evidence="4">The sequence shown here is derived from an EMBL/GenBank/DDBJ whole genome shotgun (WGS) entry which is preliminary data.</text>
</comment>
<evidence type="ECO:0000313" key="5">
    <source>
        <dbReference type="Proteomes" id="UP001603857"/>
    </source>
</evidence>
<dbReference type="InterPro" id="IPR001220">
    <property type="entry name" value="Legume_lectin_dom"/>
</dbReference>
<dbReference type="InterPro" id="IPR013320">
    <property type="entry name" value="ConA-like_dom_sf"/>
</dbReference>
<reference evidence="4 5" key="1">
    <citation type="submission" date="2024-08" db="EMBL/GenBank/DDBJ databases">
        <title>Insights into the chromosomal genome structure of Flemingia macrophylla.</title>
        <authorList>
            <person name="Ding Y."/>
            <person name="Zhao Y."/>
            <person name="Bi W."/>
            <person name="Wu M."/>
            <person name="Zhao G."/>
            <person name="Gong Y."/>
            <person name="Li W."/>
            <person name="Zhang P."/>
        </authorList>
    </citation>
    <scope>NUCLEOTIDE SEQUENCE [LARGE SCALE GENOMIC DNA]</scope>
    <source>
        <strain evidence="4">DYQJB</strain>
        <tissue evidence="4">Leaf</tissue>
    </source>
</reference>
<name>A0ABD1NLI2_9FABA</name>
<gene>
    <name evidence="4" type="ORF">Fmac_002985</name>
</gene>
<dbReference type="Pfam" id="PF00139">
    <property type="entry name" value="Lectin_legB"/>
    <property type="match status" value="1"/>
</dbReference>
<proteinExistence type="inferred from homology"/>
<protein>
    <recommendedName>
        <fullName evidence="3">Legume lectin domain-containing protein</fullName>
    </recommendedName>
</protein>
<dbReference type="Proteomes" id="UP001603857">
    <property type="component" value="Unassembled WGS sequence"/>
</dbReference>
<keyword evidence="5" id="KW-1185">Reference proteome</keyword>
<evidence type="ECO:0000256" key="2">
    <source>
        <dbReference type="ARBA" id="ARBA00022734"/>
    </source>
</evidence>
<accession>A0ABD1NLI2</accession>
<dbReference type="SUPFAM" id="SSF49899">
    <property type="entry name" value="Concanavalin A-like lectins/glucanases"/>
    <property type="match status" value="1"/>
</dbReference>